<dbReference type="PROSITE" id="PS51025">
    <property type="entry name" value="PWI"/>
    <property type="match status" value="1"/>
</dbReference>
<dbReference type="AlphaFoldDB" id="A0A1X2GHM0"/>
<dbReference type="InterPro" id="IPR034268">
    <property type="entry name" value="RBM25_RRM"/>
</dbReference>
<gene>
    <name evidence="3" type="ORF">DM01DRAFT_1390356</name>
</gene>
<feature type="region of interest" description="Disordered" evidence="1">
    <location>
        <begin position="1"/>
        <end position="48"/>
    </location>
</feature>
<organism evidence="3 4">
    <name type="scientific">Hesseltinella vesiculosa</name>
    <dbReference type="NCBI Taxonomy" id="101127"/>
    <lineage>
        <taxon>Eukaryota</taxon>
        <taxon>Fungi</taxon>
        <taxon>Fungi incertae sedis</taxon>
        <taxon>Mucoromycota</taxon>
        <taxon>Mucoromycotina</taxon>
        <taxon>Mucoromycetes</taxon>
        <taxon>Mucorales</taxon>
        <taxon>Cunninghamellaceae</taxon>
        <taxon>Hesseltinella</taxon>
    </lineage>
</organism>
<dbReference type="InterPro" id="IPR002483">
    <property type="entry name" value="PWI_dom"/>
</dbReference>
<sequence>MDPFGNPYDYRPVGNRPPSHRPAFPNMTYVPPNHPAPASHPRPPSYAAAASPLKENLQKTCGKLVEWKRVRDPSGQPKAFGFAIYEHPASILRSIRLLGGEDGNQGVKLTAKDGSNVEKKLIVKADDKVRQYLDQYRGSQESDAQTAEMDEDATALQQIERLTKESAPSFIDTLDRDLSYFQEQRTRDSDDQSSGHRRDHGHRRGRDHRRERHRDSSSPSRHHVHEFDVKMQEQDEKTERSRQDRRRKDDEAHYRQKERRFEQREKERLDMYKHAEEEEAKQQRDLPAQRDMLANVLAEWNDDEMAEDRDFYTNRHRWRKERASFRRREEEEDQKDRELHPDAAPVATAPKATAMAIKPMAPTKIKVGVSLPSKRMNELAGDDDDDEFGGKKRRALIPLDYSGVEEDVEMLDEGERQERIKALIAKIPSTDNELWAWPIKWDVLSDDLLQEKIVPLIDKKLTELLGMADDDLASFILKSVKSAMPPQELVQELEMTLDEDAQTFVKRLWRSLIFETERVKKHL</sequence>
<dbReference type="SMART" id="SM00311">
    <property type="entry name" value="PWI"/>
    <property type="match status" value="1"/>
</dbReference>
<dbReference type="PANTHER" id="PTHR18806:SF4">
    <property type="entry name" value="RNA-BINDING PROTEIN 25"/>
    <property type="match status" value="1"/>
</dbReference>
<proteinExistence type="predicted"/>
<keyword evidence="4" id="KW-1185">Reference proteome</keyword>
<name>A0A1X2GHM0_9FUNG</name>
<feature type="domain" description="PWI" evidence="2">
    <location>
        <begin position="432"/>
        <end position="523"/>
    </location>
</feature>
<feature type="compositionally biased region" description="Basic and acidic residues" evidence="1">
    <location>
        <begin position="173"/>
        <end position="196"/>
    </location>
</feature>
<evidence type="ECO:0000313" key="3">
    <source>
        <dbReference type="EMBL" id="ORX54044.1"/>
    </source>
</evidence>
<evidence type="ECO:0000313" key="4">
    <source>
        <dbReference type="Proteomes" id="UP000242146"/>
    </source>
</evidence>
<dbReference type="GO" id="GO:0005681">
    <property type="term" value="C:spliceosomal complex"/>
    <property type="evidence" value="ECO:0007669"/>
    <property type="project" value="TreeGrafter"/>
</dbReference>
<feature type="compositionally biased region" description="Basic and acidic residues" evidence="1">
    <location>
        <begin position="324"/>
        <end position="341"/>
    </location>
</feature>
<accession>A0A1X2GHM0</accession>
<dbReference type="Pfam" id="PF01480">
    <property type="entry name" value="PWI"/>
    <property type="match status" value="1"/>
</dbReference>
<feature type="region of interest" description="Disordered" evidence="1">
    <location>
        <begin position="136"/>
        <end position="289"/>
    </location>
</feature>
<dbReference type="InterPro" id="IPR052768">
    <property type="entry name" value="RBM25"/>
</dbReference>
<reference evidence="3 4" key="1">
    <citation type="submission" date="2016-07" db="EMBL/GenBank/DDBJ databases">
        <title>Pervasive Adenine N6-methylation of Active Genes in Fungi.</title>
        <authorList>
            <consortium name="DOE Joint Genome Institute"/>
            <person name="Mondo S.J."/>
            <person name="Dannebaum R.O."/>
            <person name="Kuo R.C."/>
            <person name="Labutti K."/>
            <person name="Haridas S."/>
            <person name="Kuo A."/>
            <person name="Salamov A."/>
            <person name="Ahrendt S.R."/>
            <person name="Lipzen A."/>
            <person name="Sullivan W."/>
            <person name="Andreopoulos W.B."/>
            <person name="Clum A."/>
            <person name="Lindquist E."/>
            <person name="Daum C."/>
            <person name="Ramamoorthy G.K."/>
            <person name="Gryganskyi A."/>
            <person name="Culley D."/>
            <person name="Magnuson J.K."/>
            <person name="James T.Y."/>
            <person name="O'Malley M.A."/>
            <person name="Stajich J.E."/>
            <person name="Spatafora J.W."/>
            <person name="Visel A."/>
            <person name="Grigoriev I.V."/>
        </authorList>
    </citation>
    <scope>NUCLEOTIDE SEQUENCE [LARGE SCALE GENOMIC DNA]</scope>
    <source>
        <strain evidence="3 4">NRRL 3301</strain>
    </source>
</reference>
<evidence type="ECO:0000259" key="2">
    <source>
        <dbReference type="PROSITE" id="PS51025"/>
    </source>
</evidence>
<dbReference type="Gene3D" id="1.20.1390.10">
    <property type="entry name" value="PWI domain"/>
    <property type="match status" value="1"/>
</dbReference>
<dbReference type="EMBL" id="MCGT01000014">
    <property type="protein sequence ID" value="ORX54044.1"/>
    <property type="molecule type" value="Genomic_DNA"/>
</dbReference>
<feature type="compositionally biased region" description="Basic and acidic residues" evidence="1">
    <location>
        <begin position="225"/>
        <end position="288"/>
    </location>
</feature>
<protein>
    <recommendedName>
        <fullName evidence="2">PWI domain-containing protein</fullName>
    </recommendedName>
</protein>
<dbReference type="GO" id="GO:0003729">
    <property type="term" value="F:mRNA binding"/>
    <property type="evidence" value="ECO:0007669"/>
    <property type="project" value="TreeGrafter"/>
</dbReference>
<feature type="compositionally biased region" description="Basic residues" evidence="1">
    <location>
        <begin position="197"/>
        <end position="212"/>
    </location>
</feature>
<dbReference type="PANTHER" id="PTHR18806">
    <property type="entry name" value="RBM25 PROTEIN"/>
    <property type="match status" value="1"/>
</dbReference>
<dbReference type="Proteomes" id="UP000242146">
    <property type="component" value="Unassembled WGS sequence"/>
</dbReference>
<evidence type="ECO:0000256" key="1">
    <source>
        <dbReference type="SAM" id="MobiDB-lite"/>
    </source>
</evidence>
<comment type="caution">
    <text evidence="3">The sequence shown here is derived from an EMBL/GenBank/DDBJ whole genome shotgun (WGS) entry which is preliminary data.</text>
</comment>
<feature type="compositionally biased region" description="Pro residues" evidence="1">
    <location>
        <begin position="32"/>
        <end position="44"/>
    </location>
</feature>
<dbReference type="OrthoDB" id="6275295at2759"/>
<dbReference type="CDD" id="cd12446">
    <property type="entry name" value="RRM_RBM25"/>
    <property type="match status" value="1"/>
</dbReference>
<dbReference type="STRING" id="101127.A0A1X2GHM0"/>
<feature type="region of interest" description="Disordered" evidence="1">
    <location>
        <begin position="324"/>
        <end position="347"/>
    </location>
</feature>